<evidence type="ECO:0000259" key="6">
    <source>
        <dbReference type="Pfam" id="PF01258"/>
    </source>
</evidence>
<name>A0A330M7J2_9GAMM</name>
<accession>A0A330M7J2</accession>
<keyword evidence="5" id="KW-0175">Coiled coil</keyword>
<dbReference type="PROSITE" id="PS51128">
    <property type="entry name" value="ZF_DKSA_2"/>
    <property type="match status" value="1"/>
</dbReference>
<dbReference type="KEGG" id="sbk:SHEWBE_4341"/>
<evidence type="ECO:0000256" key="3">
    <source>
        <dbReference type="ARBA" id="ARBA00022833"/>
    </source>
</evidence>
<proteinExistence type="predicted"/>
<evidence type="ECO:0000256" key="5">
    <source>
        <dbReference type="SAM" id="Coils"/>
    </source>
</evidence>
<dbReference type="OrthoDB" id="6064855at2"/>
<dbReference type="Proteomes" id="UP000250123">
    <property type="component" value="Chromosome SHEWBE"/>
</dbReference>
<dbReference type="Gene3D" id="1.20.120.910">
    <property type="entry name" value="DksA, coiled-coil domain"/>
    <property type="match status" value="1"/>
</dbReference>
<keyword evidence="2" id="KW-0863">Zinc-finger</keyword>
<reference evidence="8" key="1">
    <citation type="submission" date="2018-06" db="EMBL/GenBank/DDBJ databases">
        <authorList>
            <person name="Cea G.-C."/>
            <person name="William W."/>
        </authorList>
    </citation>
    <scope>NUCLEOTIDE SEQUENCE [LARGE SCALE GENOMIC DNA]</scope>
    <source>
        <strain evidence="8">DB21MT-2</strain>
    </source>
</reference>
<evidence type="ECO:0000256" key="4">
    <source>
        <dbReference type="PROSITE-ProRule" id="PRU00510"/>
    </source>
</evidence>
<evidence type="ECO:0000256" key="1">
    <source>
        <dbReference type="ARBA" id="ARBA00022723"/>
    </source>
</evidence>
<dbReference type="Pfam" id="PF01258">
    <property type="entry name" value="zf-dskA_traR"/>
    <property type="match status" value="1"/>
</dbReference>
<evidence type="ECO:0000313" key="7">
    <source>
        <dbReference type="EMBL" id="SQH78301.1"/>
    </source>
</evidence>
<evidence type="ECO:0000256" key="2">
    <source>
        <dbReference type="ARBA" id="ARBA00022771"/>
    </source>
</evidence>
<dbReference type="AlphaFoldDB" id="A0A330M7J2"/>
<dbReference type="EMBL" id="LS483452">
    <property type="protein sequence ID" value="SQH78301.1"/>
    <property type="molecule type" value="Genomic_DNA"/>
</dbReference>
<dbReference type="RefSeq" id="WP_112353880.1">
    <property type="nucleotide sequence ID" value="NZ_LS483452.1"/>
</dbReference>
<feature type="domain" description="Zinc finger DksA/TraR C4-type" evidence="6">
    <location>
        <begin position="84"/>
        <end position="117"/>
    </location>
</feature>
<dbReference type="SUPFAM" id="SSF57716">
    <property type="entry name" value="Glucocorticoid receptor-like (DNA-binding domain)"/>
    <property type="match status" value="1"/>
</dbReference>
<feature type="zinc finger region" description="dksA C4-type" evidence="4">
    <location>
        <begin position="88"/>
        <end position="112"/>
    </location>
</feature>
<dbReference type="InterPro" id="IPR000962">
    <property type="entry name" value="Znf_DskA_TraR"/>
</dbReference>
<evidence type="ECO:0000313" key="8">
    <source>
        <dbReference type="Proteomes" id="UP000250123"/>
    </source>
</evidence>
<keyword evidence="3" id="KW-0862">Zinc</keyword>
<protein>
    <recommendedName>
        <fullName evidence="6">Zinc finger DksA/TraR C4-type domain-containing protein</fullName>
    </recommendedName>
</protein>
<dbReference type="GO" id="GO:0008270">
    <property type="term" value="F:zinc ion binding"/>
    <property type="evidence" value="ECO:0007669"/>
    <property type="project" value="UniProtKB-KW"/>
</dbReference>
<dbReference type="PANTHER" id="PTHR33823">
    <property type="entry name" value="RNA POLYMERASE-BINDING TRANSCRIPTION FACTOR DKSA-RELATED"/>
    <property type="match status" value="1"/>
</dbReference>
<organism evidence="7 8">
    <name type="scientific">Shewanella benthica</name>
    <dbReference type="NCBI Taxonomy" id="43661"/>
    <lineage>
        <taxon>Bacteria</taxon>
        <taxon>Pseudomonadati</taxon>
        <taxon>Pseudomonadota</taxon>
        <taxon>Gammaproteobacteria</taxon>
        <taxon>Alteromonadales</taxon>
        <taxon>Shewanellaceae</taxon>
        <taxon>Shewanella</taxon>
    </lineage>
</organism>
<keyword evidence="1" id="KW-0479">Metal-binding</keyword>
<gene>
    <name evidence="7" type="ORF">SHEWBE_4341</name>
</gene>
<feature type="coiled-coil region" evidence="5">
    <location>
        <begin position="8"/>
        <end position="35"/>
    </location>
</feature>
<dbReference type="PANTHER" id="PTHR33823:SF4">
    <property type="entry name" value="GENERAL STRESS PROTEIN 16O"/>
    <property type="match status" value="1"/>
</dbReference>
<sequence length="119" mass="13477">MKQADLTSTEKQELLTKLKHELSELEQQIESIHQRSAPVQLDQQAVGRVSRIDAIQQQQMAQAGEVLMQRHLLRIKQILLEPEEYGFCLECGESIGLGRLTIHPIAELCIQCQSEAENS</sequence>